<evidence type="ECO:0000256" key="1">
    <source>
        <dbReference type="SAM" id="MobiDB-lite"/>
    </source>
</evidence>
<dbReference type="Proteomes" id="UP001177003">
    <property type="component" value="Chromosome 8"/>
</dbReference>
<dbReference type="AlphaFoldDB" id="A0AA35ZV68"/>
<reference evidence="2" key="1">
    <citation type="submission" date="2023-04" db="EMBL/GenBank/DDBJ databases">
        <authorList>
            <person name="Vijverberg K."/>
            <person name="Xiong W."/>
            <person name="Schranz E."/>
        </authorList>
    </citation>
    <scope>NUCLEOTIDE SEQUENCE</scope>
</reference>
<feature type="region of interest" description="Disordered" evidence="1">
    <location>
        <begin position="34"/>
        <end position="141"/>
    </location>
</feature>
<evidence type="ECO:0000313" key="2">
    <source>
        <dbReference type="EMBL" id="CAI9298831.1"/>
    </source>
</evidence>
<proteinExistence type="predicted"/>
<name>A0AA35ZV68_LACSI</name>
<accession>A0AA35ZV68</accession>
<gene>
    <name evidence="2" type="ORF">LSALG_LOCUS37573</name>
</gene>
<feature type="compositionally biased region" description="Low complexity" evidence="1">
    <location>
        <begin position="95"/>
        <end position="104"/>
    </location>
</feature>
<protein>
    <submittedName>
        <fullName evidence="2">Uncharacterized protein</fullName>
    </submittedName>
</protein>
<keyword evidence="3" id="KW-1185">Reference proteome</keyword>
<feature type="compositionally biased region" description="Acidic residues" evidence="1">
    <location>
        <begin position="64"/>
        <end position="75"/>
    </location>
</feature>
<evidence type="ECO:0000313" key="3">
    <source>
        <dbReference type="Proteomes" id="UP001177003"/>
    </source>
</evidence>
<sequence length="176" mass="20194">MYSKKKLNEEFSVILEEGPIMVGIVEYEDEPWLPFMFDNDPEHNTSESELYEDNDLDELHGDDENSETNDNEDENIPNTNMEETEEGEIRDEVNTPATTTPTVPSLELGNELMTPIHSMHTPYKESEPNMPHHMPRTQGKESSLVLIEDTSPIDVTSPFSRPKKTDLFMLCFIKSE</sequence>
<dbReference type="EMBL" id="OX465084">
    <property type="protein sequence ID" value="CAI9298831.1"/>
    <property type="molecule type" value="Genomic_DNA"/>
</dbReference>
<organism evidence="2 3">
    <name type="scientific">Lactuca saligna</name>
    <name type="common">Willowleaf lettuce</name>
    <dbReference type="NCBI Taxonomy" id="75948"/>
    <lineage>
        <taxon>Eukaryota</taxon>
        <taxon>Viridiplantae</taxon>
        <taxon>Streptophyta</taxon>
        <taxon>Embryophyta</taxon>
        <taxon>Tracheophyta</taxon>
        <taxon>Spermatophyta</taxon>
        <taxon>Magnoliopsida</taxon>
        <taxon>eudicotyledons</taxon>
        <taxon>Gunneridae</taxon>
        <taxon>Pentapetalae</taxon>
        <taxon>asterids</taxon>
        <taxon>campanulids</taxon>
        <taxon>Asterales</taxon>
        <taxon>Asteraceae</taxon>
        <taxon>Cichorioideae</taxon>
        <taxon>Cichorieae</taxon>
        <taxon>Lactucinae</taxon>
        <taxon>Lactuca</taxon>
    </lineage>
</organism>